<dbReference type="Pfam" id="PF01955">
    <property type="entry name" value="CbiZ"/>
    <property type="match status" value="1"/>
</dbReference>
<dbReference type="PANTHER" id="PTHR35336:SF5">
    <property type="entry name" value="ADENOSYLCOBINAMIDE AMIDOHYDROLASE"/>
    <property type="match status" value="1"/>
</dbReference>
<dbReference type="OrthoDB" id="34339at2"/>
<name>A0A6I6DDY2_9FIRM</name>
<dbReference type="PANTHER" id="PTHR35336">
    <property type="entry name" value="ADENOSYLCOBINAMIDE AMIDOHYDROLASE"/>
    <property type="match status" value="1"/>
</dbReference>
<reference evidence="2" key="1">
    <citation type="journal article" date="2019" name="Microbiology">
        <title>Complete Genome Sequence of an Uncultured Bacterium of the Candidate Phylum Bipolaricaulota.</title>
        <authorList>
            <person name="Kadnikov V.V."/>
            <person name="Mardanov A.V."/>
            <person name="Beletsky A.V."/>
            <person name="Frank Y.A."/>
            <person name="Karnachuk O.V."/>
            <person name="Ravin N.V."/>
        </authorList>
    </citation>
    <scope>NUCLEOTIDE SEQUENCE [LARGE SCALE GENOMIC DNA]</scope>
</reference>
<keyword evidence="2" id="KW-1185">Reference proteome</keyword>
<gene>
    <name evidence="1" type="ORF">SYNTR_0853</name>
</gene>
<proteinExistence type="predicted"/>
<sequence>MKMNSMNQIKNVVKENILFINSEISLTAISSGVLGQGIKPIKHILNVQVDKNYNHPNPKTHLKQICIKHGLEPNMTSGLLTAVLMKDLVILQDSIDEFWVKVFLTIGITNAAGAGSAYNHILKETKDQYSPGTINTIIITNGSLTNGALVNSVITATEAKSLALADTKVKDVINGSLASGTTSDAIVIATTNTGPNVEYAGTATNFGQLIGKLVRQGIKKGIKKGD</sequence>
<dbReference type="EMBL" id="CP046457">
    <property type="protein sequence ID" value="QGT99446.1"/>
    <property type="molecule type" value="Genomic_DNA"/>
</dbReference>
<dbReference type="KEGG" id="salq:SYNTR_0853"/>
<dbReference type="Proteomes" id="UP000426444">
    <property type="component" value="Chromosome"/>
</dbReference>
<evidence type="ECO:0000313" key="2">
    <source>
        <dbReference type="Proteomes" id="UP000426444"/>
    </source>
</evidence>
<accession>A0A6I6DDY2</accession>
<protein>
    <recommendedName>
        <fullName evidence="3">Adenosylcobinamide hydrolase</fullName>
    </recommendedName>
</protein>
<organism evidence="1 2">
    <name type="scientific">Candidatus Syntrophocurvum alkaliphilum</name>
    <dbReference type="NCBI Taxonomy" id="2293317"/>
    <lineage>
        <taxon>Bacteria</taxon>
        <taxon>Bacillati</taxon>
        <taxon>Bacillota</taxon>
        <taxon>Clostridia</taxon>
        <taxon>Eubacteriales</taxon>
        <taxon>Syntrophomonadaceae</taxon>
        <taxon>Candidatus Syntrophocurvum</taxon>
    </lineage>
</organism>
<evidence type="ECO:0000313" key="1">
    <source>
        <dbReference type="EMBL" id="QGT99446.1"/>
    </source>
</evidence>
<dbReference type="AlphaFoldDB" id="A0A6I6DDY2"/>
<dbReference type="InterPro" id="IPR052209">
    <property type="entry name" value="CbiZ"/>
</dbReference>
<evidence type="ECO:0008006" key="3">
    <source>
        <dbReference type="Google" id="ProtNLM"/>
    </source>
</evidence>
<dbReference type="InterPro" id="IPR002808">
    <property type="entry name" value="AdoCbi_amidolase"/>
</dbReference>